<keyword evidence="2" id="KW-0813">Transport</keyword>
<keyword evidence="8 10" id="KW-0472">Membrane</keyword>
<feature type="transmembrane region" description="Helical" evidence="10">
    <location>
        <begin position="132"/>
        <end position="154"/>
    </location>
</feature>
<keyword evidence="5" id="KW-0547">Nucleotide-binding</keyword>
<keyword evidence="14" id="KW-1185">Reference proteome</keyword>
<dbReference type="PANTHER" id="PTHR43394">
    <property type="entry name" value="ATP-DEPENDENT PERMEASE MDL1, MITOCHONDRIAL"/>
    <property type="match status" value="1"/>
</dbReference>
<evidence type="ECO:0000259" key="11">
    <source>
        <dbReference type="PROSITE" id="PS50893"/>
    </source>
</evidence>
<evidence type="ECO:0000256" key="5">
    <source>
        <dbReference type="ARBA" id="ARBA00022741"/>
    </source>
</evidence>
<dbReference type="InterPro" id="IPR036640">
    <property type="entry name" value="ABC1_TM_sf"/>
</dbReference>
<feature type="domain" description="ABC transporter" evidence="11">
    <location>
        <begin position="415"/>
        <end position="650"/>
    </location>
</feature>
<keyword evidence="3" id="KW-1003">Cell membrane</keyword>
<gene>
    <name evidence="13" type="ORF">ETAA8_50990</name>
</gene>
<reference evidence="13 14" key="1">
    <citation type="submission" date="2019-02" db="EMBL/GenBank/DDBJ databases">
        <title>Deep-cultivation of Planctomycetes and their phenomic and genomic characterization uncovers novel biology.</title>
        <authorList>
            <person name="Wiegand S."/>
            <person name="Jogler M."/>
            <person name="Boedeker C."/>
            <person name="Pinto D."/>
            <person name="Vollmers J."/>
            <person name="Rivas-Marin E."/>
            <person name="Kohn T."/>
            <person name="Peeters S.H."/>
            <person name="Heuer A."/>
            <person name="Rast P."/>
            <person name="Oberbeckmann S."/>
            <person name="Bunk B."/>
            <person name="Jeske O."/>
            <person name="Meyerdierks A."/>
            <person name="Storesund J.E."/>
            <person name="Kallscheuer N."/>
            <person name="Luecker S."/>
            <person name="Lage O.M."/>
            <person name="Pohl T."/>
            <person name="Merkel B.J."/>
            <person name="Hornburger P."/>
            <person name="Mueller R.-W."/>
            <person name="Bruemmer F."/>
            <person name="Labrenz M."/>
            <person name="Spormann A.M."/>
            <person name="Op den Camp H."/>
            <person name="Overmann J."/>
            <person name="Amann R."/>
            <person name="Jetten M.S.M."/>
            <person name="Mascher T."/>
            <person name="Medema M.H."/>
            <person name="Devos D.P."/>
            <person name="Kaster A.-K."/>
            <person name="Ovreas L."/>
            <person name="Rohde M."/>
            <person name="Galperin M.Y."/>
            <person name="Jogler C."/>
        </authorList>
    </citation>
    <scope>NUCLEOTIDE SEQUENCE [LARGE SCALE GENOMIC DNA]</scope>
    <source>
        <strain evidence="13 14">ETA_A8</strain>
    </source>
</reference>
<dbReference type="InterPro" id="IPR003593">
    <property type="entry name" value="AAA+_ATPase"/>
</dbReference>
<sequence>MIKCAAHSARQKTRKQPMTIASSSQRFKDYRQKVRARHSGQTSDATAGDDEESKSKAKRSRSFGQLLREFIKLLRGYRTAIVIALATLTCATLLQLVPPLATKLVIDNILTDRPLPEWWSKEWGLPTDRYQLLYLVGVMVVGISLLTTVISLTGRWLATKTVNRLHVVIRRRVFAHAVRLPLHRVYSLKSGGATSLLRDDAGGISELVFSMIYNPYRAVIQLVGSLLVLTWVDWRMTLGGLLLLPAVYVTHRTWISRIRPLYRDIRSQRQDIDGQTTEAFGGIRIVRTYGRERNETHRYVTGNHLMARQQLFVWWWTRIVELIWDVIIPLSSIALLIYGGSQVLQGRLTIGDVTMFLVYLTMLLGPLETLANSATTFQNNLAGLDRVLDLLGEPLETAHTPPTDSLDPHTVQGRIEFRDVSFQYPAAKQPAVENINLEIAPGNVVALVGRSGAGKTTLCNLVARFYDPTAGSIHLDGRDLRALPVDVYRGLLGIVEQDVFLFDGTIGDNIGYASRNATPEQIKDAALAANADEFIRELENGYDTLIGERGVRLSGGQRQRLAIARALLANPRILILDEATSNLDTESERLIHQSLERLMRGRTSLVIAHRLSTIARADKIVVLDQGRVVETGTHLELLARSGRYRQMVDSQMTADR</sequence>
<dbReference type="Pfam" id="PF00664">
    <property type="entry name" value="ABC_membrane"/>
    <property type="match status" value="1"/>
</dbReference>
<feature type="domain" description="ABC transmembrane type-1" evidence="12">
    <location>
        <begin position="82"/>
        <end position="379"/>
    </location>
</feature>
<evidence type="ECO:0000256" key="7">
    <source>
        <dbReference type="ARBA" id="ARBA00022989"/>
    </source>
</evidence>
<evidence type="ECO:0000256" key="9">
    <source>
        <dbReference type="SAM" id="MobiDB-lite"/>
    </source>
</evidence>
<feature type="transmembrane region" description="Helical" evidence="10">
    <location>
        <begin position="350"/>
        <end position="367"/>
    </location>
</feature>
<keyword evidence="7 10" id="KW-1133">Transmembrane helix</keyword>
<keyword evidence="4 10" id="KW-0812">Transmembrane</keyword>
<feature type="region of interest" description="Disordered" evidence="9">
    <location>
        <begin position="1"/>
        <end position="58"/>
    </location>
</feature>
<keyword evidence="13" id="KW-0378">Hydrolase</keyword>
<evidence type="ECO:0000259" key="12">
    <source>
        <dbReference type="PROSITE" id="PS50929"/>
    </source>
</evidence>
<feature type="transmembrane region" description="Helical" evidence="10">
    <location>
        <begin position="77"/>
        <end position="97"/>
    </location>
</feature>
<dbReference type="InterPro" id="IPR003439">
    <property type="entry name" value="ABC_transporter-like_ATP-bd"/>
</dbReference>
<dbReference type="KEGG" id="aagg:ETAA8_50990"/>
<evidence type="ECO:0000256" key="4">
    <source>
        <dbReference type="ARBA" id="ARBA00022692"/>
    </source>
</evidence>
<feature type="transmembrane region" description="Helical" evidence="10">
    <location>
        <begin position="315"/>
        <end position="338"/>
    </location>
</feature>
<dbReference type="EMBL" id="CP036274">
    <property type="protein sequence ID" value="QDU29981.1"/>
    <property type="molecule type" value="Genomic_DNA"/>
</dbReference>
<evidence type="ECO:0000256" key="2">
    <source>
        <dbReference type="ARBA" id="ARBA00022448"/>
    </source>
</evidence>
<name>A0A517YIE2_9BACT</name>
<evidence type="ECO:0000313" key="13">
    <source>
        <dbReference type="EMBL" id="QDU29981.1"/>
    </source>
</evidence>
<dbReference type="GO" id="GO:0005886">
    <property type="term" value="C:plasma membrane"/>
    <property type="evidence" value="ECO:0007669"/>
    <property type="project" value="UniProtKB-SubCell"/>
</dbReference>
<dbReference type="Proteomes" id="UP000315017">
    <property type="component" value="Chromosome"/>
</dbReference>
<dbReference type="GO" id="GO:0005524">
    <property type="term" value="F:ATP binding"/>
    <property type="evidence" value="ECO:0007669"/>
    <property type="project" value="UniProtKB-KW"/>
</dbReference>
<evidence type="ECO:0000256" key="6">
    <source>
        <dbReference type="ARBA" id="ARBA00022840"/>
    </source>
</evidence>
<dbReference type="Gene3D" id="3.40.50.300">
    <property type="entry name" value="P-loop containing nucleotide triphosphate hydrolases"/>
    <property type="match status" value="1"/>
</dbReference>
<dbReference type="PROSITE" id="PS50929">
    <property type="entry name" value="ABC_TM1F"/>
    <property type="match status" value="1"/>
</dbReference>
<dbReference type="InterPro" id="IPR011527">
    <property type="entry name" value="ABC1_TM_dom"/>
</dbReference>
<organism evidence="13 14">
    <name type="scientific">Anatilimnocola aggregata</name>
    <dbReference type="NCBI Taxonomy" id="2528021"/>
    <lineage>
        <taxon>Bacteria</taxon>
        <taxon>Pseudomonadati</taxon>
        <taxon>Planctomycetota</taxon>
        <taxon>Planctomycetia</taxon>
        <taxon>Pirellulales</taxon>
        <taxon>Pirellulaceae</taxon>
        <taxon>Anatilimnocola</taxon>
    </lineage>
</organism>
<comment type="subcellular location">
    <subcellularLocation>
        <location evidence="1">Cell membrane</location>
        <topology evidence="1">Multi-pass membrane protein</topology>
    </subcellularLocation>
</comment>
<dbReference type="PROSITE" id="PS00211">
    <property type="entry name" value="ABC_TRANSPORTER_1"/>
    <property type="match status" value="1"/>
</dbReference>
<evidence type="ECO:0000256" key="3">
    <source>
        <dbReference type="ARBA" id="ARBA00022475"/>
    </source>
</evidence>
<dbReference type="InterPro" id="IPR027417">
    <property type="entry name" value="P-loop_NTPase"/>
</dbReference>
<dbReference type="Pfam" id="PF00005">
    <property type="entry name" value="ABC_tran"/>
    <property type="match status" value="1"/>
</dbReference>
<dbReference type="Gene3D" id="1.20.1560.10">
    <property type="entry name" value="ABC transporter type 1, transmembrane domain"/>
    <property type="match status" value="1"/>
</dbReference>
<dbReference type="InterPro" id="IPR017871">
    <property type="entry name" value="ABC_transporter-like_CS"/>
</dbReference>
<dbReference type="SUPFAM" id="SSF90123">
    <property type="entry name" value="ABC transporter transmembrane region"/>
    <property type="match status" value="1"/>
</dbReference>
<dbReference type="CDD" id="cd07346">
    <property type="entry name" value="ABC_6TM_exporters"/>
    <property type="match status" value="1"/>
</dbReference>
<proteinExistence type="predicted"/>
<dbReference type="GO" id="GO:0016887">
    <property type="term" value="F:ATP hydrolysis activity"/>
    <property type="evidence" value="ECO:0007669"/>
    <property type="project" value="InterPro"/>
</dbReference>
<protein>
    <submittedName>
        <fullName evidence="13">Multidrug export ATP-binding/permease protein</fullName>
        <ecNumber evidence="13">3.6.3.-</ecNumber>
    </submittedName>
</protein>
<dbReference type="SUPFAM" id="SSF52540">
    <property type="entry name" value="P-loop containing nucleoside triphosphate hydrolases"/>
    <property type="match status" value="1"/>
</dbReference>
<dbReference type="FunFam" id="3.40.50.300:FF:000221">
    <property type="entry name" value="Multidrug ABC transporter ATP-binding protein"/>
    <property type="match status" value="1"/>
</dbReference>
<evidence type="ECO:0000313" key="14">
    <source>
        <dbReference type="Proteomes" id="UP000315017"/>
    </source>
</evidence>
<evidence type="ECO:0000256" key="1">
    <source>
        <dbReference type="ARBA" id="ARBA00004651"/>
    </source>
</evidence>
<dbReference type="InterPro" id="IPR039421">
    <property type="entry name" value="Type_1_exporter"/>
</dbReference>
<dbReference type="PROSITE" id="PS50893">
    <property type="entry name" value="ABC_TRANSPORTER_2"/>
    <property type="match status" value="1"/>
</dbReference>
<dbReference type="AlphaFoldDB" id="A0A517YIE2"/>
<keyword evidence="6 13" id="KW-0067">ATP-binding</keyword>
<dbReference type="SMART" id="SM00382">
    <property type="entry name" value="AAA"/>
    <property type="match status" value="1"/>
</dbReference>
<evidence type="ECO:0000256" key="10">
    <source>
        <dbReference type="SAM" id="Phobius"/>
    </source>
</evidence>
<evidence type="ECO:0000256" key="8">
    <source>
        <dbReference type="ARBA" id="ARBA00023136"/>
    </source>
</evidence>
<dbReference type="PANTHER" id="PTHR43394:SF1">
    <property type="entry name" value="ATP-BINDING CASSETTE SUB-FAMILY B MEMBER 10, MITOCHONDRIAL"/>
    <property type="match status" value="1"/>
</dbReference>
<dbReference type="EC" id="3.6.3.-" evidence="13"/>
<dbReference type="GO" id="GO:0015421">
    <property type="term" value="F:ABC-type oligopeptide transporter activity"/>
    <property type="evidence" value="ECO:0007669"/>
    <property type="project" value="TreeGrafter"/>
</dbReference>
<accession>A0A517YIE2</accession>